<evidence type="ECO:0000256" key="5">
    <source>
        <dbReference type="ARBA" id="ARBA00023204"/>
    </source>
</evidence>
<evidence type="ECO:0000256" key="3">
    <source>
        <dbReference type="ARBA" id="ARBA00022763"/>
    </source>
</evidence>
<feature type="domain" description="Non-structural maintenance of chromosome element 4 C-terminal" evidence="9">
    <location>
        <begin position="222"/>
        <end position="302"/>
    </location>
</feature>
<evidence type="ECO:0000256" key="6">
    <source>
        <dbReference type="ARBA" id="ARBA00023242"/>
    </source>
</evidence>
<dbReference type="GO" id="GO:0006310">
    <property type="term" value="P:DNA recombination"/>
    <property type="evidence" value="ECO:0007669"/>
    <property type="project" value="UniProtKB-UniRule"/>
</dbReference>
<keyword evidence="8" id="KW-1133">Transmembrane helix</keyword>
<dbReference type="Pfam" id="PF08743">
    <property type="entry name" value="Nse4_C"/>
    <property type="match status" value="1"/>
</dbReference>
<name>A0A2S2QXP0_9HEMI</name>
<keyword evidence="6 7" id="KW-0539">Nucleus</keyword>
<evidence type="ECO:0000256" key="8">
    <source>
        <dbReference type="SAM" id="Phobius"/>
    </source>
</evidence>
<organism evidence="10">
    <name type="scientific">Sipha flava</name>
    <name type="common">yellow sugarcane aphid</name>
    <dbReference type="NCBI Taxonomy" id="143950"/>
    <lineage>
        <taxon>Eukaryota</taxon>
        <taxon>Metazoa</taxon>
        <taxon>Ecdysozoa</taxon>
        <taxon>Arthropoda</taxon>
        <taxon>Hexapoda</taxon>
        <taxon>Insecta</taxon>
        <taxon>Pterygota</taxon>
        <taxon>Neoptera</taxon>
        <taxon>Paraneoptera</taxon>
        <taxon>Hemiptera</taxon>
        <taxon>Sternorrhyncha</taxon>
        <taxon>Aphidomorpha</taxon>
        <taxon>Aphidoidea</taxon>
        <taxon>Aphididae</taxon>
        <taxon>Sipha</taxon>
    </lineage>
</organism>
<dbReference type="EMBL" id="GGMS01012689">
    <property type="protein sequence ID" value="MBY81892.1"/>
    <property type="molecule type" value="Transcribed_RNA"/>
</dbReference>
<reference evidence="10" key="1">
    <citation type="submission" date="2018-04" db="EMBL/GenBank/DDBJ databases">
        <title>Transcriptome assembly of Sipha flava.</title>
        <authorList>
            <person name="Scully E.D."/>
            <person name="Geib S.M."/>
            <person name="Palmer N.A."/>
            <person name="Koch K."/>
            <person name="Bradshaw J."/>
            <person name="Heng-Moss T."/>
            <person name="Sarath G."/>
        </authorList>
    </citation>
    <scope>NUCLEOTIDE SEQUENCE</scope>
</reference>
<evidence type="ECO:0000256" key="2">
    <source>
        <dbReference type="ARBA" id="ARBA00008997"/>
    </source>
</evidence>
<keyword evidence="3 7" id="KW-0227">DNA damage</keyword>
<evidence type="ECO:0000256" key="4">
    <source>
        <dbReference type="ARBA" id="ARBA00023172"/>
    </source>
</evidence>
<dbReference type="InterPro" id="IPR014854">
    <property type="entry name" value="Nse4_C"/>
</dbReference>
<evidence type="ECO:0000256" key="1">
    <source>
        <dbReference type="ARBA" id="ARBA00004123"/>
    </source>
</evidence>
<comment type="function">
    <text evidence="7">Component of the SMC5-SMC6 complex, that promotes sister chromatid alignment after DNA damage and facilitates double-stranded DNA breaks (DSBs) repair via homologous recombination between sister chromatids.</text>
</comment>
<evidence type="ECO:0000259" key="9">
    <source>
        <dbReference type="Pfam" id="PF08743"/>
    </source>
</evidence>
<comment type="similarity">
    <text evidence="2 7">Belongs to the NSE4 family.</text>
</comment>
<keyword evidence="8" id="KW-0812">Transmembrane</keyword>
<dbReference type="GO" id="GO:0030915">
    <property type="term" value="C:Smc5-Smc6 complex"/>
    <property type="evidence" value="ECO:0007669"/>
    <property type="project" value="UniProtKB-UniRule"/>
</dbReference>
<keyword evidence="8" id="KW-0472">Membrane</keyword>
<dbReference type="GO" id="GO:0005634">
    <property type="term" value="C:nucleus"/>
    <property type="evidence" value="ECO:0007669"/>
    <property type="project" value="UniProtKB-SubCell"/>
</dbReference>
<accession>A0A2S2QXP0</accession>
<keyword evidence="4 7" id="KW-0233">DNA recombination</keyword>
<keyword evidence="5 7" id="KW-0234">DNA repair</keyword>
<evidence type="ECO:0000313" key="10">
    <source>
        <dbReference type="EMBL" id="MBY81892.1"/>
    </source>
</evidence>
<dbReference type="InterPro" id="IPR027786">
    <property type="entry name" value="Nse4/EID"/>
</dbReference>
<dbReference type="PANTHER" id="PTHR16140:SF0">
    <property type="entry name" value="NON-STRUCTURAL MAINTENANCE OF CHROMOSOMES ELEMENT 4"/>
    <property type="match status" value="1"/>
</dbReference>
<protein>
    <recommendedName>
        <fullName evidence="7">Non-structural maintenance of chromosomes element 4</fullName>
    </recommendedName>
</protein>
<comment type="subcellular location">
    <subcellularLocation>
        <location evidence="1 7">Nucleus</location>
    </subcellularLocation>
</comment>
<dbReference type="AlphaFoldDB" id="A0A2S2QXP0"/>
<evidence type="ECO:0000256" key="7">
    <source>
        <dbReference type="RuleBase" id="RU365071"/>
    </source>
</evidence>
<dbReference type="PANTHER" id="PTHR16140">
    <property type="entry name" value="NON-STRUCTURAL MAINTENANCE OF CHROMOSOMES ELEMENT 4"/>
    <property type="match status" value="1"/>
</dbReference>
<dbReference type="GO" id="GO:0006281">
    <property type="term" value="P:DNA repair"/>
    <property type="evidence" value="ECO:0007669"/>
    <property type="project" value="UniProtKB-UniRule"/>
</dbReference>
<comment type="subunit">
    <text evidence="7">Component of the SMC5-SMC6 complex.</text>
</comment>
<proteinExistence type="inferred from homology"/>
<gene>
    <name evidence="10" type="ORF">g.151772</name>
</gene>
<sequence>MDNIPSPSSSIDESETYLEKFELYKIQMEKVQNLVDELSGKIVDKTLCDEDLNTLRKEMKLMVDLECETKPSQILSNFVNYKVRSLKILQESFRICNWLMEKECNEIDNIFDINSYIDKILDACTDKDDPLDSMNTLFEDCFMNTNNFCLSFYGNIALETSTDSTVITQTKKEHKRSQKRRLEEQIVPDEVYNCEDDNDMQVILIAVKNCLQQAIQKNNGNPISFFKFAINPYSLSQTIENFFHLASLVKDRIVIIEKNSDCNDFESATITINKKKINMNVTRNRKDDFISSLLTINHDLWKVNTFRLLTISIKNISESFVLTYSVCSVIFLVFILIIVAIIITYAYPVLNLRGGYRGTAYPFLFLEI</sequence>
<dbReference type="OrthoDB" id="361242at2759"/>
<feature type="transmembrane region" description="Helical" evidence="8">
    <location>
        <begin position="321"/>
        <end position="347"/>
    </location>
</feature>